<evidence type="ECO:0000256" key="5">
    <source>
        <dbReference type="ARBA" id="ARBA00022552"/>
    </source>
</evidence>
<dbReference type="CDD" id="cd01335">
    <property type="entry name" value="Radical_SAM"/>
    <property type="match status" value="1"/>
</dbReference>
<keyword evidence="5 14" id="KW-0698">rRNA processing</keyword>
<dbReference type="PIRSF" id="PIRSF006004">
    <property type="entry name" value="CHP00048"/>
    <property type="match status" value="1"/>
</dbReference>
<dbReference type="PROSITE" id="PS51918">
    <property type="entry name" value="RADICAL_SAM"/>
    <property type="match status" value="1"/>
</dbReference>
<feature type="binding site" evidence="14">
    <location>
        <position position="117"/>
    </location>
    <ligand>
        <name>[4Fe-4S] cluster</name>
        <dbReference type="ChEBI" id="CHEBI:49883"/>
        <note>4Fe-4S-S-AdoMet</note>
    </ligand>
</feature>
<sequence length="366" mass="40750">MTEKINLMSLSPKELGEFFVSIGEKSFRSQQVLRWIYQFGVTEFDEMTNINKDLRAKLKEMCTISAPEIVSEQVASDGTTKWALDIGDGQLVETVLIPEPDRNTLCISTQVGCPVKCSFCRTGAQGFNRNLTVNEIIGQVFRAATRVGFSQNQEQKPISNVVMMGMGEPLLNLENVIKVTELLLSDYSFALSKRRVTISTSGVANVLNSIAGKLDVALALSLHAPNDEIRNELVPINKKFPIAKVMESVRNYIDKSNANCGRVTIEYVLLDHVNDSVENAHELVKLLRTIPCKINLIPFNEHECSDYKKPSNTRIDKFYKVLFDAGFTVIKRTTRGDEISAACGQLAGQVKDKLARKKIEAKVNQG</sequence>
<evidence type="ECO:0000256" key="3">
    <source>
        <dbReference type="ARBA" id="ARBA00022485"/>
    </source>
</evidence>
<reference evidence="16 17" key="1">
    <citation type="submission" date="2021-03" db="EMBL/GenBank/DDBJ databases">
        <title>Succinivibrio sp. nov. isolated from feces of cow.</title>
        <authorList>
            <person name="Choi J.-Y."/>
        </authorList>
    </citation>
    <scope>NUCLEOTIDE SEQUENCE [LARGE SCALE GENOMIC DNA]</scope>
    <source>
        <strain evidence="16 17">AGMB01872</strain>
    </source>
</reference>
<dbReference type="RefSeq" id="WP_219937360.1">
    <property type="nucleotide sequence ID" value="NZ_JAGFNY010000011.1"/>
</dbReference>
<feature type="disulfide bond" description="(transient)" evidence="14">
    <location>
        <begin position="106"/>
        <end position="343"/>
    </location>
</feature>
<evidence type="ECO:0000256" key="13">
    <source>
        <dbReference type="ARBA" id="ARBA00023157"/>
    </source>
</evidence>
<comment type="cofactor">
    <cofactor evidence="14">
        <name>[4Fe-4S] cluster</name>
        <dbReference type="ChEBI" id="CHEBI:49883"/>
    </cofactor>
    <text evidence="14">Binds 1 [4Fe-4S] cluster. The cluster is coordinated with 3 cysteines and an exchangeable S-adenosyl-L-methionine.</text>
</comment>
<gene>
    <name evidence="14 16" type="primary">rlmN</name>
    <name evidence="16" type="ORF">J5V48_04450</name>
</gene>
<dbReference type="SFLD" id="SFLDS00029">
    <property type="entry name" value="Radical_SAM"/>
    <property type="match status" value="1"/>
</dbReference>
<dbReference type="InterPro" id="IPR058240">
    <property type="entry name" value="rSAM_sf"/>
</dbReference>
<evidence type="ECO:0000256" key="14">
    <source>
        <dbReference type="HAMAP-Rule" id="MF_01849"/>
    </source>
</evidence>
<comment type="similarity">
    <text evidence="2 14">Belongs to the radical SAM superfamily. RlmN family.</text>
</comment>
<keyword evidence="7 14" id="KW-0808">Transferase</keyword>
<dbReference type="SFLD" id="SFLDG01062">
    <property type="entry name" value="methyltransferase_(Class_A)"/>
    <property type="match status" value="1"/>
</dbReference>
<feature type="binding site" evidence="14">
    <location>
        <position position="199"/>
    </location>
    <ligand>
        <name>S-adenosyl-L-methionine</name>
        <dbReference type="ChEBI" id="CHEBI:59789"/>
    </ligand>
</feature>
<dbReference type="InterPro" id="IPR004383">
    <property type="entry name" value="rRNA_lsu_MTrfase_RlmN/Cfr"/>
</dbReference>
<feature type="binding site" evidence="14">
    <location>
        <begin position="167"/>
        <end position="168"/>
    </location>
    <ligand>
        <name>S-adenosyl-L-methionine</name>
        <dbReference type="ChEBI" id="CHEBI:59789"/>
    </ligand>
</feature>
<dbReference type="GO" id="GO:0008168">
    <property type="term" value="F:methyltransferase activity"/>
    <property type="evidence" value="ECO:0007669"/>
    <property type="project" value="UniProtKB-KW"/>
</dbReference>
<evidence type="ECO:0000256" key="1">
    <source>
        <dbReference type="ARBA" id="ARBA00004496"/>
    </source>
</evidence>
<comment type="miscellaneous">
    <text evidence="14">Reaction proceeds by a ping-pong mechanism involving intermediate methylation of a conserved cysteine residue.</text>
</comment>
<dbReference type="HAMAP" id="MF_01849">
    <property type="entry name" value="RNA_methyltr_RlmN"/>
    <property type="match status" value="1"/>
</dbReference>
<comment type="caution">
    <text evidence="16">The sequence shown here is derived from an EMBL/GenBank/DDBJ whole genome shotgun (WGS) entry which is preliminary data.</text>
</comment>
<dbReference type="Pfam" id="PF04055">
    <property type="entry name" value="Radical_SAM"/>
    <property type="match status" value="1"/>
</dbReference>
<dbReference type="PANTHER" id="PTHR30544">
    <property type="entry name" value="23S RRNA METHYLTRANSFERASE"/>
    <property type="match status" value="1"/>
</dbReference>
<keyword evidence="8 14" id="KW-0949">S-adenosyl-L-methionine</keyword>
<evidence type="ECO:0000256" key="9">
    <source>
        <dbReference type="ARBA" id="ARBA00022694"/>
    </source>
</evidence>
<feature type="active site" description="Proton acceptor" evidence="14">
    <location>
        <position position="93"/>
    </location>
</feature>
<feature type="binding site" evidence="14">
    <location>
        <position position="120"/>
    </location>
    <ligand>
        <name>[4Fe-4S] cluster</name>
        <dbReference type="ChEBI" id="CHEBI:49883"/>
        <note>4Fe-4S-S-AdoMet</note>
    </ligand>
</feature>
<dbReference type="EMBL" id="JAGFNY010000011">
    <property type="protein sequence ID" value="MBW7570140.1"/>
    <property type="molecule type" value="Genomic_DNA"/>
</dbReference>
<dbReference type="EC" id="2.1.1.192" evidence="14"/>
<evidence type="ECO:0000256" key="4">
    <source>
        <dbReference type="ARBA" id="ARBA00022490"/>
    </source>
</evidence>
<dbReference type="InterPro" id="IPR013785">
    <property type="entry name" value="Aldolase_TIM"/>
</dbReference>
<keyword evidence="12 14" id="KW-0411">Iron-sulfur</keyword>
<evidence type="ECO:0000256" key="12">
    <source>
        <dbReference type="ARBA" id="ARBA00023014"/>
    </source>
</evidence>
<dbReference type="NCBIfam" id="TIGR00048">
    <property type="entry name" value="rRNA_mod_RlmN"/>
    <property type="match status" value="1"/>
</dbReference>
<evidence type="ECO:0000256" key="10">
    <source>
        <dbReference type="ARBA" id="ARBA00022723"/>
    </source>
</evidence>
<dbReference type="Gene3D" id="1.10.150.530">
    <property type="match status" value="1"/>
</dbReference>
<evidence type="ECO:0000256" key="8">
    <source>
        <dbReference type="ARBA" id="ARBA00022691"/>
    </source>
</evidence>
<dbReference type="InterPro" id="IPR007197">
    <property type="entry name" value="rSAM"/>
</dbReference>
<evidence type="ECO:0000259" key="15">
    <source>
        <dbReference type="PROSITE" id="PS51918"/>
    </source>
</evidence>
<dbReference type="InterPro" id="IPR048641">
    <property type="entry name" value="RlmN_N"/>
</dbReference>
<dbReference type="GO" id="GO:0032259">
    <property type="term" value="P:methylation"/>
    <property type="evidence" value="ECO:0007669"/>
    <property type="project" value="UniProtKB-KW"/>
</dbReference>
<comment type="catalytic activity">
    <reaction evidence="14">
        <text>adenosine(37) in tRNA + 2 reduced [2Fe-2S]-[ferredoxin] + 2 S-adenosyl-L-methionine = 2-methyladenosine(37) in tRNA + 5'-deoxyadenosine + L-methionine + 2 oxidized [2Fe-2S]-[ferredoxin] + S-adenosyl-L-homocysteine</text>
        <dbReference type="Rhea" id="RHEA:43332"/>
        <dbReference type="Rhea" id="RHEA-COMP:10000"/>
        <dbReference type="Rhea" id="RHEA-COMP:10001"/>
        <dbReference type="Rhea" id="RHEA-COMP:10162"/>
        <dbReference type="Rhea" id="RHEA-COMP:10485"/>
        <dbReference type="ChEBI" id="CHEBI:17319"/>
        <dbReference type="ChEBI" id="CHEBI:33737"/>
        <dbReference type="ChEBI" id="CHEBI:33738"/>
        <dbReference type="ChEBI" id="CHEBI:57844"/>
        <dbReference type="ChEBI" id="CHEBI:57856"/>
        <dbReference type="ChEBI" id="CHEBI:59789"/>
        <dbReference type="ChEBI" id="CHEBI:74411"/>
        <dbReference type="ChEBI" id="CHEBI:74497"/>
        <dbReference type="EC" id="2.1.1.192"/>
    </reaction>
</comment>
<keyword evidence="13 14" id="KW-1015">Disulfide bond</keyword>
<feature type="active site" description="S-methylcysteine intermediate" evidence="14">
    <location>
        <position position="343"/>
    </location>
</feature>
<protein>
    <recommendedName>
        <fullName evidence="14">Dual-specificity RNA methyltransferase RlmN</fullName>
        <ecNumber evidence="14">2.1.1.192</ecNumber>
    </recommendedName>
    <alternativeName>
        <fullName evidence="14">23S rRNA (adenine(2503)-C(2))-methyltransferase</fullName>
    </alternativeName>
    <alternativeName>
        <fullName evidence="14">23S rRNA m2A2503 methyltransferase</fullName>
    </alternativeName>
    <alternativeName>
        <fullName evidence="14">Ribosomal RNA large subunit methyltransferase N</fullName>
    </alternativeName>
    <alternativeName>
        <fullName evidence="14">tRNA (adenine(37)-C(2))-methyltransferase</fullName>
    </alternativeName>
    <alternativeName>
        <fullName evidence="14">tRNA m2A37 methyltransferase</fullName>
    </alternativeName>
</protein>
<comment type="subcellular location">
    <subcellularLocation>
        <location evidence="1 14">Cytoplasm</location>
    </subcellularLocation>
</comment>
<evidence type="ECO:0000256" key="2">
    <source>
        <dbReference type="ARBA" id="ARBA00007544"/>
    </source>
</evidence>
<keyword evidence="10 14" id="KW-0479">Metal-binding</keyword>
<keyword evidence="3 14" id="KW-0004">4Fe-4S</keyword>
<name>A0ABS7DGY7_9GAMM</name>
<dbReference type="InterPro" id="IPR027492">
    <property type="entry name" value="RNA_MTrfase_RlmN"/>
</dbReference>
<keyword evidence="6 14" id="KW-0489">Methyltransferase</keyword>
<evidence type="ECO:0000313" key="16">
    <source>
        <dbReference type="EMBL" id="MBW7570140.1"/>
    </source>
</evidence>
<feature type="binding site" evidence="14">
    <location>
        <position position="113"/>
    </location>
    <ligand>
        <name>[4Fe-4S] cluster</name>
        <dbReference type="ChEBI" id="CHEBI:49883"/>
        <note>4Fe-4S-S-AdoMet</note>
    </ligand>
</feature>
<keyword evidence="9 14" id="KW-0819">tRNA processing</keyword>
<keyword evidence="11 14" id="KW-0408">Iron</keyword>
<dbReference type="SUPFAM" id="SSF102114">
    <property type="entry name" value="Radical SAM enzymes"/>
    <property type="match status" value="1"/>
</dbReference>
<dbReference type="SFLD" id="SFLDF00275">
    <property type="entry name" value="adenosine_C2_methyltransferase"/>
    <property type="match status" value="1"/>
</dbReference>
<dbReference type="Gene3D" id="3.20.20.70">
    <property type="entry name" value="Aldolase class I"/>
    <property type="match status" value="1"/>
</dbReference>
<evidence type="ECO:0000313" key="17">
    <source>
        <dbReference type="Proteomes" id="UP000731465"/>
    </source>
</evidence>
<comment type="catalytic activity">
    <reaction evidence="14">
        <text>adenosine(2503) in 23S rRNA + 2 reduced [2Fe-2S]-[ferredoxin] + 2 S-adenosyl-L-methionine = 2-methyladenosine(2503) in 23S rRNA + 5'-deoxyadenosine + L-methionine + 2 oxidized [2Fe-2S]-[ferredoxin] + S-adenosyl-L-homocysteine</text>
        <dbReference type="Rhea" id="RHEA:42916"/>
        <dbReference type="Rhea" id="RHEA-COMP:10000"/>
        <dbReference type="Rhea" id="RHEA-COMP:10001"/>
        <dbReference type="Rhea" id="RHEA-COMP:10152"/>
        <dbReference type="Rhea" id="RHEA-COMP:10282"/>
        <dbReference type="ChEBI" id="CHEBI:17319"/>
        <dbReference type="ChEBI" id="CHEBI:33737"/>
        <dbReference type="ChEBI" id="CHEBI:33738"/>
        <dbReference type="ChEBI" id="CHEBI:57844"/>
        <dbReference type="ChEBI" id="CHEBI:57856"/>
        <dbReference type="ChEBI" id="CHEBI:59789"/>
        <dbReference type="ChEBI" id="CHEBI:74411"/>
        <dbReference type="ChEBI" id="CHEBI:74497"/>
        <dbReference type="EC" id="2.1.1.192"/>
    </reaction>
</comment>
<feature type="binding site" evidence="14">
    <location>
        <position position="300"/>
    </location>
    <ligand>
        <name>S-adenosyl-L-methionine</name>
        <dbReference type="ChEBI" id="CHEBI:59789"/>
    </ligand>
</feature>
<keyword evidence="4 14" id="KW-0963">Cytoplasm</keyword>
<keyword evidence="17" id="KW-1185">Reference proteome</keyword>
<evidence type="ECO:0000256" key="6">
    <source>
        <dbReference type="ARBA" id="ARBA00022603"/>
    </source>
</evidence>
<dbReference type="PANTHER" id="PTHR30544:SF5">
    <property type="entry name" value="RADICAL SAM CORE DOMAIN-CONTAINING PROTEIN"/>
    <property type="match status" value="1"/>
</dbReference>
<feature type="domain" description="Radical SAM core" evidence="15">
    <location>
        <begin position="99"/>
        <end position="340"/>
    </location>
</feature>
<accession>A0ABS7DGY7</accession>
<comment type="function">
    <text evidence="14">Specifically methylates position 2 of adenine 2503 in 23S rRNA and position 2 of adenine 37 in tRNAs. m2A2503 modification seems to play a crucial role in the proofreading step occurring at the peptidyl transferase center and thus would serve to optimize ribosomal fidelity.</text>
</comment>
<evidence type="ECO:0000256" key="11">
    <source>
        <dbReference type="ARBA" id="ARBA00023004"/>
    </source>
</evidence>
<organism evidence="16 17">
    <name type="scientific">Succinivibrio faecicola</name>
    <dbReference type="NCBI Taxonomy" id="2820300"/>
    <lineage>
        <taxon>Bacteria</taxon>
        <taxon>Pseudomonadati</taxon>
        <taxon>Pseudomonadota</taxon>
        <taxon>Gammaproteobacteria</taxon>
        <taxon>Aeromonadales</taxon>
        <taxon>Succinivibrionaceae</taxon>
        <taxon>Succinivibrio</taxon>
    </lineage>
</organism>
<evidence type="ECO:0000256" key="7">
    <source>
        <dbReference type="ARBA" id="ARBA00022679"/>
    </source>
</evidence>
<feature type="binding site" evidence="14">
    <location>
        <begin position="221"/>
        <end position="223"/>
    </location>
    <ligand>
        <name>S-adenosyl-L-methionine</name>
        <dbReference type="ChEBI" id="CHEBI:59789"/>
    </ligand>
</feature>
<proteinExistence type="inferred from homology"/>
<dbReference type="Pfam" id="PF21016">
    <property type="entry name" value="RlmN_N"/>
    <property type="match status" value="1"/>
</dbReference>
<dbReference type="InterPro" id="IPR040072">
    <property type="entry name" value="Methyltransferase_A"/>
</dbReference>
<dbReference type="Proteomes" id="UP000731465">
    <property type="component" value="Unassembled WGS sequence"/>
</dbReference>